<evidence type="ECO:0000313" key="1">
    <source>
        <dbReference type="EMBL" id="KAJ7542660.1"/>
    </source>
</evidence>
<evidence type="ECO:0000313" key="2">
    <source>
        <dbReference type="Proteomes" id="UP001162992"/>
    </source>
</evidence>
<accession>A0ACC2CL25</accession>
<organism evidence="1 2">
    <name type="scientific">Diphasiastrum complanatum</name>
    <name type="common">Issler's clubmoss</name>
    <name type="synonym">Lycopodium complanatum</name>
    <dbReference type="NCBI Taxonomy" id="34168"/>
    <lineage>
        <taxon>Eukaryota</taxon>
        <taxon>Viridiplantae</taxon>
        <taxon>Streptophyta</taxon>
        <taxon>Embryophyta</taxon>
        <taxon>Tracheophyta</taxon>
        <taxon>Lycopodiopsida</taxon>
        <taxon>Lycopodiales</taxon>
        <taxon>Lycopodiaceae</taxon>
        <taxon>Lycopodioideae</taxon>
        <taxon>Diphasiastrum</taxon>
    </lineage>
</organism>
<comment type="caution">
    <text evidence="1">The sequence shown here is derived from an EMBL/GenBank/DDBJ whole genome shotgun (WGS) entry which is preliminary data.</text>
</comment>
<dbReference type="Proteomes" id="UP001162992">
    <property type="component" value="Chromosome 9"/>
</dbReference>
<proteinExistence type="predicted"/>
<keyword evidence="2" id="KW-1185">Reference proteome</keyword>
<protein>
    <submittedName>
        <fullName evidence="1">Uncharacterized protein</fullName>
    </submittedName>
</protein>
<name>A0ACC2CL25_DIPCM</name>
<reference evidence="2" key="1">
    <citation type="journal article" date="2024" name="Proc. Natl. Acad. Sci. U.S.A.">
        <title>Extraordinary preservation of gene collinearity over three hundred million years revealed in homosporous lycophytes.</title>
        <authorList>
            <person name="Li C."/>
            <person name="Wickell D."/>
            <person name="Kuo L.Y."/>
            <person name="Chen X."/>
            <person name="Nie B."/>
            <person name="Liao X."/>
            <person name="Peng D."/>
            <person name="Ji J."/>
            <person name="Jenkins J."/>
            <person name="Williams M."/>
            <person name="Shu S."/>
            <person name="Plott C."/>
            <person name="Barry K."/>
            <person name="Rajasekar S."/>
            <person name="Grimwood J."/>
            <person name="Han X."/>
            <person name="Sun S."/>
            <person name="Hou Z."/>
            <person name="He W."/>
            <person name="Dai G."/>
            <person name="Sun C."/>
            <person name="Schmutz J."/>
            <person name="Leebens-Mack J.H."/>
            <person name="Li F.W."/>
            <person name="Wang L."/>
        </authorList>
    </citation>
    <scope>NUCLEOTIDE SEQUENCE [LARGE SCALE GENOMIC DNA]</scope>
    <source>
        <strain evidence="2">cv. PW_Plant_1</strain>
    </source>
</reference>
<sequence length="695" mass="77861">MAIAIAMPMGMAAVTSTRTGCIYTQAFTGRKPCCSSKQQRGMKLYCNSSQQLSSTPLVLENLAEHAILLCRCNAGSLNRHIRHRTIGIRSPNRNIRGRPFSGGVSCIAGDFGSKTMAMLRSKPLQEHGRSLSKLFGGSRFHYNKGNAYFKEFGQPRICPVPLSALQDKTLIMPGRNLVVLTSKPLQEHGRSPSKLSGGLCLRYDKEKTFFRAFGHHRVCPHLSALQDKMSCKRSFVYLPVCRGRYLSKDTISVDESEVLQTDNEAENFEEVGFDGLKENASEEDLEKKRRMEQFVVVNFYHFVDIEDAHLEVAKHMQYMQGKDIHGRIYINNQGVNAQLSGLPEEALAYADWVKQDSRFVGLLVQVSPSPKGHAFPRLQLRYKPSLVQVEGGTASLPLTNDQLRAVPLKSHEWKEKLLLAASLEAGDSSSAIGNVSTKVANEGAGKVAFRSTRKVLLLDVRNGYEWDVGHFEGALRPDIDCFKNTKFGLSDTEMNVTDPLEGVDKNDVEVLMYCTGGIRCDVYSVILRQKGFRHLYSLKGGVSQYLKEQGPQKWVGNLFVFDSRLAIPPFSCGSATSIDHYEDEDMSSRREKICDELAVSSNLDFAKCKLCGEEVTQIRHRNCANLDCNCLYLSCVDCVDRYKGCCSGKCTNASRLRPVLSSEQSYDRYERWHKYRLHKETTHGEILSKCEATQA</sequence>
<dbReference type="EMBL" id="CM055100">
    <property type="protein sequence ID" value="KAJ7542660.1"/>
    <property type="molecule type" value="Genomic_DNA"/>
</dbReference>
<gene>
    <name evidence="1" type="ORF">O6H91_09G005800</name>
</gene>